<dbReference type="InterPro" id="IPR036179">
    <property type="entry name" value="Ig-like_dom_sf"/>
</dbReference>
<dbReference type="InterPro" id="IPR050413">
    <property type="entry name" value="TCR_beta_variable"/>
</dbReference>
<accession>A0A3P8VNW2</accession>
<dbReference type="Gene3D" id="2.60.40.10">
    <property type="entry name" value="Immunoglobulins"/>
    <property type="match status" value="1"/>
</dbReference>
<dbReference type="Proteomes" id="UP000265120">
    <property type="component" value="Chromosome 1"/>
</dbReference>
<dbReference type="AlphaFoldDB" id="A0A3P8VNW2"/>
<name>A0A3P8VNW2_CYNSE</name>
<dbReference type="GO" id="GO:0005886">
    <property type="term" value="C:plasma membrane"/>
    <property type="evidence" value="ECO:0007669"/>
    <property type="project" value="TreeGrafter"/>
</dbReference>
<dbReference type="Pfam" id="PF07686">
    <property type="entry name" value="V-set"/>
    <property type="match status" value="1"/>
</dbReference>
<dbReference type="InterPro" id="IPR013783">
    <property type="entry name" value="Ig-like_fold"/>
</dbReference>
<keyword evidence="1" id="KW-0732">Signal</keyword>
<evidence type="ECO:0000313" key="4">
    <source>
        <dbReference type="Ensembl" id="ENSCSEP00000014966.1"/>
    </source>
</evidence>
<keyword evidence="2" id="KW-0391">Immunity</keyword>
<reference evidence="4" key="3">
    <citation type="submission" date="2025-09" db="UniProtKB">
        <authorList>
            <consortium name="Ensembl"/>
        </authorList>
    </citation>
    <scope>IDENTIFICATION</scope>
</reference>
<dbReference type="GO" id="GO:0007166">
    <property type="term" value="P:cell surface receptor signaling pathway"/>
    <property type="evidence" value="ECO:0007669"/>
    <property type="project" value="TreeGrafter"/>
</dbReference>
<evidence type="ECO:0000313" key="5">
    <source>
        <dbReference type="Proteomes" id="UP000265120"/>
    </source>
</evidence>
<organism evidence="4 5">
    <name type="scientific">Cynoglossus semilaevis</name>
    <name type="common">Tongue sole</name>
    <dbReference type="NCBI Taxonomy" id="244447"/>
    <lineage>
        <taxon>Eukaryota</taxon>
        <taxon>Metazoa</taxon>
        <taxon>Chordata</taxon>
        <taxon>Craniata</taxon>
        <taxon>Vertebrata</taxon>
        <taxon>Euteleostomi</taxon>
        <taxon>Actinopterygii</taxon>
        <taxon>Neopterygii</taxon>
        <taxon>Teleostei</taxon>
        <taxon>Neoteleostei</taxon>
        <taxon>Acanthomorphata</taxon>
        <taxon>Carangaria</taxon>
        <taxon>Pleuronectiformes</taxon>
        <taxon>Pleuronectoidei</taxon>
        <taxon>Cynoglossidae</taxon>
        <taxon>Cynoglossinae</taxon>
        <taxon>Cynoglossus</taxon>
    </lineage>
</organism>
<dbReference type="InterPro" id="IPR013106">
    <property type="entry name" value="Ig_V-set"/>
</dbReference>
<evidence type="ECO:0000256" key="1">
    <source>
        <dbReference type="ARBA" id="ARBA00022729"/>
    </source>
</evidence>
<dbReference type="GO" id="GO:0002376">
    <property type="term" value="P:immune system process"/>
    <property type="evidence" value="ECO:0007669"/>
    <property type="project" value="UniProtKB-KW"/>
</dbReference>
<dbReference type="PANTHER" id="PTHR23268">
    <property type="entry name" value="T-CELL RECEPTOR BETA CHAIN"/>
    <property type="match status" value="1"/>
</dbReference>
<sequence>MISQTLRKPLPTTSTSLVTQTPDQICKYPRQSATISCLHMDNNYDRIYWYKQNDKQLFVSLGYMNFKQPFPEADVELSGGASRNQSCTLTIKSLELNSRGVYYCAASSHSVPTALTGIRTCPGGEPWGSTPMTETLPLGQSATIFTVLLLNYFEPHYATFVCLHL</sequence>
<dbReference type="SUPFAM" id="SSF48726">
    <property type="entry name" value="Immunoglobulin"/>
    <property type="match status" value="1"/>
</dbReference>
<feature type="domain" description="Ig-like" evidence="3">
    <location>
        <begin position="11"/>
        <end position="116"/>
    </location>
</feature>
<proteinExistence type="predicted"/>
<dbReference type="InterPro" id="IPR007110">
    <property type="entry name" value="Ig-like_dom"/>
</dbReference>
<dbReference type="PROSITE" id="PS50835">
    <property type="entry name" value="IG_LIKE"/>
    <property type="match status" value="1"/>
</dbReference>
<evidence type="ECO:0000259" key="3">
    <source>
        <dbReference type="PROSITE" id="PS50835"/>
    </source>
</evidence>
<evidence type="ECO:0000256" key="2">
    <source>
        <dbReference type="ARBA" id="ARBA00022859"/>
    </source>
</evidence>
<dbReference type="GeneTree" id="ENSGT00940000166007"/>
<keyword evidence="5" id="KW-1185">Reference proteome</keyword>
<dbReference type="PANTHER" id="PTHR23268:SF102">
    <property type="entry name" value="IMMUNOGLOBULIN V-SET DOMAIN-CONTAINING PROTEIN"/>
    <property type="match status" value="1"/>
</dbReference>
<reference evidence="4" key="2">
    <citation type="submission" date="2025-08" db="UniProtKB">
        <authorList>
            <consortium name="Ensembl"/>
        </authorList>
    </citation>
    <scope>IDENTIFICATION</scope>
</reference>
<reference evidence="4 5" key="1">
    <citation type="journal article" date="2014" name="Nat. Genet.">
        <title>Whole-genome sequence of a flatfish provides insights into ZW sex chromosome evolution and adaptation to a benthic lifestyle.</title>
        <authorList>
            <person name="Chen S."/>
            <person name="Zhang G."/>
            <person name="Shao C."/>
            <person name="Huang Q."/>
            <person name="Liu G."/>
            <person name="Zhang P."/>
            <person name="Song W."/>
            <person name="An N."/>
            <person name="Chalopin D."/>
            <person name="Volff J.N."/>
            <person name="Hong Y."/>
            <person name="Li Q."/>
            <person name="Sha Z."/>
            <person name="Zhou H."/>
            <person name="Xie M."/>
            <person name="Yu Q."/>
            <person name="Liu Y."/>
            <person name="Xiang H."/>
            <person name="Wang N."/>
            <person name="Wu K."/>
            <person name="Yang C."/>
            <person name="Zhou Q."/>
            <person name="Liao X."/>
            <person name="Yang L."/>
            <person name="Hu Q."/>
            <person name="Zhang J."/>
            <person name="Meng L."/>
            <person name="Jin L."/>
            <person name="Tian Y."/>
            <person name="Lian J."/>
            <person name="Yang J."/>
            <person name="Miao G."/>
            <person name="Liu S."/>
            <person name="Liang Z."/>
            <person name="Yan F."/>
            <person name="Li Y."/>
            <person name="Sun B."/>
            <person name="Zhang H."/>
            <person name="Zhang J."/>
            <person name="Zhu Y."/>
            <person name="Du M."/>
            <person name="Zhao Y."/>
            <person name="Schartl M."/>
            <person name="Tang Q."/>
            <person name="Wang J."/>
        </authorList>
    </citation>
    <scope>NUCLEOTIDE SEQUENCE</scope>
</reference>
<dbReference type="Ensembl" id="ENSCSET00000015145.1">
    <property type="protein sequence ID" value="ENSCSEP00000014966.1"/>
    <property type="gene ID" value="ENSCSEG00000009616.1"/>
</dbReference>
<protein>
    <recommendedName>
        <fullName evidence="3">Ig-like domain-containing protein</fullName>
    </recommendedName>
</protein>